<name>A0A514LHY6_9BACI</name>
<dbReference type="AlphaFoldDB" id="A0A514LHY6"/>
<dbReference type="PANTHER" id="PTHR10587:SF128">
    <property type="entry name" value="POLYSACCHARIDE DEACETYLASE PDAB-RELATED"/>
    <property type="match status" value="1"/>
</dbReference>
<keyword evidence="1" id="KW-0812">Transmembrane</keyword>
<reference evidence="4" key="1">
    <citation type="submission" date="2019-01" db="EMBL/GenBank/DDBJ databases">
        <title>Genomic analysis of Salicibibacter sp. NKC3-5.</title>
        <authorList>
            <person name="Oh Y.J."/>
        </authorList>
    </citation>
    <scope>NUCLEOTIDE SEQUENCE [LARGE SCALE GENOMIC DNA]</scope>
    <source>
        <strain evidence="4">NKC3-5</strain>
    </source>
</reference>
<keyword evidence="1" id="KW-1133">Transmembrane helix</keyword>
<evidence type="ECO:0000313" key="3">
    <source>
        <dbReference type="EMBL" id="QDI91466.1"/>
    </source>
</evidence>
<dbReference type="InterPro" id="IPR002509">
    <property type="entry name" value="NODB_dom"/>
</dbReference>
<dbReference type="KEGG" id="sale:EPH95_09965"/>
<dbReference type="SUPFAM" id="SSF88713">
    <property type="entry name" value="Glycoside hydrolase/deacetylase"/>
    <property type="match status" value="1"/>
</dbReference>
<dbReference type="InterPro" id="IPR050248">
    <property type="entry name" value="Polysacc_deacetylase_ArnD"/>
</dbReference>
<evidence type="ECO:0000313" key="4">
    <source>
        <dbReference type="Proteomes" id="UP000319756"/>
    </source>
</evidence>
<dbReference type="GO" id="GO:0005975">
    <property type="term" value="P:carbohydrate metabolic process"/>
    <property type="evidence" value="ECO:0007669"/>
    <property type="project" value="InterPro"/>
</dbReference>
<feature type="domain" description="NodB homology" evidence="2">
    <location>
        <begin position="86"/>
        <end position="265"/>
    </location>
</feature>
<protein>
    <submittedName>
        <fullName evidence="3">Polysaccharide deacetylase family sporulation protein PdaB</fullName>
    </submittedName>
</protein>
<sequence>MVRILVISCPSSHIYIPGISSRFCLQGGKRLAQFWVINRRKGAQYIFIAAIAFCAACLILLEKPFIAVFTEEDGPSAFSSAETDEREVALTFNVSWGEEHVEPILDTLQEKETTAAFFVSGVWAERHTELLDRMLEEGHDIGNYGFQFKPYPDRDNEDMRKDMREGHNTIEEATGESPVFFRPPAGIFDTEVLEAAEQMDYSVIHWGADGKDWQNPGADRIVSNLMESVGPGDVIMLDASDSAKQTAEALPKIIDELHNDDYNFTSIEALMSGAETNYEEL</sequence>
<proteinExistence type="predicted"/>
<dbReference type="Pfam" id="PF01522">
    <property type="entry name" value="Polysacc_deac_1"/>
    <property type="match status" value="1"/>
</dbReference>
<evidence type="ECO:0000259" key="2">
    <source>
        <dbReference type="PROSITE" id="PS51677"/>
    </source>
</evidence>
<dbReference type="PROSITE" id="PS51677">
    <property type="entry name" value="NODB"/>
    <property type="match status" value="1"/>
</dbReference>
<dbReference type="Proteomes" id="UP000319756">
    <property type="component" value="Chromosome"/>
</dbReference>
<dbReference type="InterPro" id="IPR011330">
    <property type="entry name" value="Glyco_hydro/deAcase_b/a-brl"/>
</dbReference>
<evidence type="ECO:0000256" key="1">
    <source>
        <dbReference type="SAM" id="Phobius"/>
    </source>
</evidence>
<organism evidence="3 4">
    <name type="scientific">Salicibibacter halophilus</name>
    <dbReference type="NCBI Taxonomy" id="2502791"/>
    <lineage>
        <taxon>Bacteria</taxon>
        <taxon>Bacillati</taxon>
        <taxon>Bacillota</taxon>
        <taxon>Bacilli</taxon>
        <taxon>Bacillales</taxon>
        <taxon>Bacillaceae</taxon>
        <taxon>Salicibibacter</taxon>
    </lineage>
</organism>
<keyword evidence="1" id="KW-0472">Membrane</keyword>
<dbReference type="Gene3D" id="3.20.20.370">
    <property type="entry name" value="Glycoside hydrolase/deacetylase"/>
    <property type="match status" value="1"/>
</dbReference>
<dbReference type="GO" id="GO:0016810">
    <property type="term" value="F:hydrolase activity, acting on carbon-nitrogen (but not peptide) bonds"/>
    <property type="evidence" value="ECO:0007669"/>
    <property type="project" value="InterPro"/>
</dbReference>
<dbReference type="PANTHER" id="PTHR10587">
    <property type="entry name" value="GLYCOSYL TRANSFERASE-RELATED"/>
    <property type="match status" value="1"/>
</dbReference>
<keyword evidence="4" id="KW-1185">Reference proteome</keyword>
<dbReference type="GO" id="GO:0016020">
    <property type="term" value="C:membrane"/>
    <property type="evidence" value="ECO:0007669"/>
    <property type="project" value="TreeGrafter"/>
</dbReference>
<accession>A0A514LHY6</accession>
<dbReference type="EMBL" id="CP035485">
    <property type="protein sequence ID" value="QDI91466.1"/>
    <property type="molecule type" value="Genomic_DNA"/>
</dbReference>
<gene>
    <name evidence="3" type="ORF">EPH95_09965</name>
</gene>
<feature type="transmembrane region" description="Helical" evidence="1">
    <location>
        <begin position="43"/>
        <end position="61"/>
    </location>
</feature>